<reference evidence="1 2" key="1">
    <citation type="submission" date="2021-06" db="EMBL/GenBank/DDBJ databases">
        <title>Gemonas diversity in paddy soil.</title>
        <authorList>
            <person name="Liu G."/>
        </authorList>
    </citation>
    <scope>NUCLEOTIDE SEQUENCE [LARGE SCALE GENOMIC DNA]</scope>
    <source>
        <strain evidence="1 2">RG2</strain>
    </source>
</reference>
<gene>
    <name evidence="1" type="ORF">KP001_02215</name>
</gene>
<organism evidence="1 2">
    <name type="scientific">Geomonas subterranea</name>
    <dbReference type="NCBI Taxonomy" id="2847989"/>
    <lineage>
        <taxon>Bacteria</taxon>
        <taxon>Pseudomonadati</taxon>
        <taxon>Thermodesulfobacteriota</taxon>
        <taxon>Desulfuromonadia</taxon>
        <taxon>Geobacterales</taxon>
        <taxon>Geobacteraceae</taxon>
        <taxon>Geomonas</taxon>
    </lineage>
</organism>
<evidence type="ECO:0000313" key="2">
    <source>
        <dbReference type="Proteomes" id="UP000683559"/>
    </source>
</evidence>
<protein>
    <submittedName>
        <fullName evidence="1">Uncharacterized protein</fullName>
    </submittedName>
</protein>
<name>A0ABX8LKE0_9BACT</name>
<dbReference type="Proteomes" id="UP000683559">
    <property type="component" value="Chromosome"/>
</dbReference>
<sequence>MDDLVSEGGGDAAVAILEQILRSYAAVGAALSPDGGPDLVQPVTEVARGSYRFAAVHFMEVRVDEYVEVVPVRCTATVSPARGSGFRVELVCHTNLEEPDYSYWEFRDFLKELSANGYLGAFSLGSSPWYSHGCSRQVLCYQYRFPAGQGEELPVSLAYCVLGGMVDDIFHAATSYFQHFWYYLEHDGSWSRRPGYDQRPAVPTRVIQFPGYRRNKQS</sequence>
<evidence type="ECO:0000313" key="1">
    <source>
        <dbReference type="EMBL" id="QXE91381.1"/>
    </source>
</evidence>
<dbReference type="RefSeq" id="WP_217287966.1">
    <property type="nucleotide sequence ID" value="NZ_CP077683.1"/>
</dbReference>
<proteinExistence type="predicted"/>
<dbReference type="EMBL" id="CP077683">
    <property type="protein sequence ID" value="QXE91381.1"/>
    <property type="molecule type" value="Genomic_DNA"/>
</dbReference>
<keyword evidence="2" id="KW-1185">Reference proteome</keyword>
<accession>A0ABX8LKE0</accession>